<dbReference type="PANTHER" id="PTHR14969">
    <property type="entry name" value="SPHINGOSINE-1-PHOSPHATE PHOSPHOHYDROLASE"/>
    <property type="match status" value="1"/>
</dbReference>
<feature type="transmembrane region" description="Helical" evidence="1">
    <location>
        <begin position="167"/>
        <end position="186"/>
    </location>
</feature>
<dbReference type="RefSeq" id="WP_281448545.1">
    <property type="nucleotide sequence ID" value="NZ_JASBAO010000001.1"/>
</dbReference>
<reference evidence="3" key="1">
    <citation type="submission" date="2023-05" db="EMBL/GenBank/DDBJ databases">
        <title>Whole genome sequence of Commensalibacter sp.</title>
        <authorList>
            <person name="Charoenyingcharoen P."/>
            <person name="Yukphan P."/>
        </authorList>
    </citation>
    <scope>NUCLEOTIDE SEQUENCE</scope>
    <source>
        <strain evidence="3">TBRC 16381</strain>
    </source>
</reference>
<gene>
    <name evidence="3" type="ORF">QJV27_08760</name>
</gene>
<evidence type="ECO:0000256" key="1">
    <source>
        <dbReference type="SAM" id="Phobius"/>
    </source>
</evidence>
<dbReference type="Pfam" id="PF01569">
    <property type="entry name" value="PAP2"/>
    <property type="match status" value="1"/>
</dbReference>
<feature type="domain" description="Phosphatidic acid phosphatase type 2/haloperoxidase" evidence="2">
    <location>
        <begin position="77"/>
        <end position="186"/>
    </location>
</feature>
<feature type="transmembrane region" description="Helical" evidence="1">
    <location>
        <begin position="144"/>
        <end position="161"/>
    </location>
</feature>
<sequence length="205" mass="23260">MFLNAKILFDSGLILFCVAAFIFAFTTWDQSLSHVLILSRTDFIVPIVKIISKTGSFVCITSAALILGTWLWLKKRIYDAIWVIVAMGSCRIVFAGLKLIVDRARPVFDEPLTHAITASFPSGHAVNSFMFLMVCYVILRYRASILYLTLLWGLLIGWSRLALGAHWFSDVLAGWGCALMWFVILAQIKDSSRLQQWCNQRFLNK</sequence>
<evidence type="ECO:0000313" key="3">
    <source>
        <dbReference type="EMBL" id="MDI2091453.1"/>
    </source>
</evidence>
<dbReference type="PANTHER" id="PTHR14969:SF13">
    <property type="entry name" value="AT30094P"/>
    <property type="match status" value="1"/>
</dbReference>
<comment type="caution">
    <text evidence="3">The sequence shown here is derived from an EMBL/GenBank/DDBJ whole genome shotgun (WGS) entry which is preliminary data.</text>
</comment>
<dbReference type="EMBL" id="JASBAO010000001">
    <property type="protein sequence ID" value="MDI2091453.1"/>
    <property type="molecule type" value="Genomic_DNA"/>
</dbReference>
<keyword evidence="1" id="KW-0812">Transmembrane</keyword>
<feature type="transmembrane region" description="Helical" evidence="1">
    <location>
        <begin position="80"/>
        <end position="101"/>
    </location>
</feature>
<keyword evidence="1" id="KW-1133">Transmembrane helix</keyword>
<evidence type="ECO:0000313" key="4">
    <source>
        <dbReference type="Proteomes" id="UP001431634"/>
    </source>
</evidence>
<feature type="transmembrane region" description="Helical" evidence="1">
    <location>
        <begin position="7"/>
        <end position="27"/>
    </location>
</feature>
<dbReference type="SMART" id="SM00014">
    <property type="entry name" value="acidPPc"/>
    <property type="match status" value="1"/>
</dbReference>
<dbReference type="SUPFAM" id="SSF48317">
    <property type="entry name" value="Acid phosphatase/Vanadium-dependent haloperoxidase"/>
    <property type="match status" value="1"/>
</dbReference>
<dbReference type="InterPro" id="IPR036938">
    <property type="entry name" value="PAP2/HPO_sf"/>
</dbReference>
<accession>A0ABT6Q2U8</accession>
<dbReference type="Gene3D" id="1.20.144.10">
    <property type="entry name" value="Phosphatidic acid phosphatase type 2/haloperoxidase"/>
    <property type="match status" value="1"/>
</dbReference>
<evidence type="ECO:0000259" key="2">
    <source>
        <dbReference type="SMART" id="SM00014"/>
    </source>
</evidence>
<dbReference type="InterPro" id="IPR000326">
    <property type="entry name" value="PAP2/HPO"/>
</dbReference>
<feature type="transmembrane region" description="Helical" evidence="1">
    <location>
        <begin position="47"/>
        <end position="73"/>
    </location>
</feature>
<dbReference type="CDD" id="cd03392">
    <property type="entry name" value="PAP2_like_2"/>
    <property type="match status" value="1"/>
</dbReference>
<feature type="transmembrane region" description="Helical" evidence="1">
    <location>
        <begin position="121"/>
        <end position="139"/>
    </location>
</feature>
<keyword evidence="4" id="KW-1185">Reference proteome</keyword>
<name>A0ABT6Q2U8_9PROT</name>
<dbReference type="Proteomes" id="UP001431634">
    <property type="component" value="Unassembled WGS sequence"/>
</dbReference>
<organism evidence="3 4">
    <name type="scientific">Commensalibacter oyaizuii</name>
    <dbReference type="NCBI Taxonomy" id="3043873"/>
    <lineage>
        <taxon>Bacteria</taxon>
        <taxon>Pseudomonadati</taxon>
        <taxon>Pseudomonadota</taxon>
        <taxon>Alphaproteobacteria</taxon>
        <taxon>Acetobacterales</taxon>
        <taxon>Acetobacteraceae</taxon>
    </lineage>
</organism>
<keyword evidence="1" id="KW-0472">Membrane</keyword>
<proteinExistence type="predicted"/>
<protein>
    <submittedName>
        <fullName evidence="3">Phosphatase PAP2 family protein</fullName>
    </submittedName>
</protein>